<dbReference type="PANTHER" id="PTHR42872">
    <property type="entry name" value="PROTEIN-GLUTAMATE METHYLESTERASE/PROTEIN-GLUTAMINE GLUTAMINASE"/>
    <property type="match status" value="1"/>
</dbReference>
<dbReference type="EC" id="3.1.1.61" evidence="5"/>
<sequence>MSGASHSGSPTVGNRRIRVLVVEDSPVIQQLLSHVIGADPRLEVAGIASSGEQALRMIEKNAPDVVSLDIRLPGIDGFEVTSRIMRQTPLPIVVVASDVRDLDIPMRALQAGALAVVEKPGSMARADYQTVAHHLCTQLVIMSQVKVIRHRITARAARPPGANGETPSPDGGLPEAAVTADGRIRRFRGLGLVASTGGPAALSKVLRELPAGFPLPVFVVQHMGAPFMEGFANWLGTVSSLPVQLGEAGAKPRPGTVYVAPGDRHMLVDNGAIRLSGDPMVCGQRPSGEVLFQSMARAYGASGIGVLLTGMGEDGARGLVDMHRMGAYTIAEHASTAVIHSMPGTAVRLGGAVEELPLDRVAGRLLQLTSDDKMAP</sequence>
<feature type="active site" evidence="5 6">
    <location>
        <position position="222"/>
    </location>
</feature>
<feature type="modified residue" description="4-aspartylphosphate" evidence="5 7">
    <location>
        <position position="69"/>
    </location>
</feature>
<keyword evidence="5 7" id="KW-0597">Phosphoprotein</keyword>
<dbReference type="Gene3D" id="3.40.50.2300">
    <property type="match status" value="1"/>
</dbReference>
<organism evidence="11 12">
    <name type="scientific">Azospirillum oryzae</name>
    <dbReference type="NCBI Taxonomy" id="286727"/>
    <lineage>
        <taxon>Bacteria</taxon>
        <taxon>Pseudomonadati</taxon>
        <taxon>Pseudomonadota</taxon>
        <taxon>Alphaproteobacteria</taxon>
        <taxon>Rhodospirillales</taxon>
        <taxon>Azospirillaceae</taxon>
        <taxon>Azospirillum</taxon>
    </lineage>
</organism>
<dbReference type="PROSITE" id="PS50110">
    <property type="entry name" value="RESPONSE_REGULATORY"/>
    <property type="match status" value="1"/>
</dbReference>
<dbReference type="Pfam" id="PF01339">
    <property type="entry name" value="CheB_methylest"/>
    <property type="match status" value="1"/>
</dbReference>
<proteinExistence type="inferred from homology"/>
<comment type="domain">
    <text evidence="5">Contains a C-terminal catalytic domain, and an N-terminal region which modulates catalytic activity.</text>
</comment>
<dbReference type="HAMAP" id="MF_00099">
    <property type="entry name" value="CheB_chemtxs"/>
    <property type="match status" value="1"/>
</dbReference>
<dbReference type="GO" id="GO:0000156">
    <property type="term" value="F:phosphorelay response regulator activity"/>
    <property type="evidence" value="ECO:0007669"/>
    <property type="project" value="InterPro"/>
</dbReference>
<dbReference type="InterPro" id="IPR008248">
    <property type="entry name" value="CheB-like"/>
</dbReference>
<dbReference type="InterPro" id="IPR000673">
    <property type="entry name" value="Sig_transdc_resp-reg_Me-estase"/>
</dbReference>
<dbReference type="NCBIfam" id="NF001965">
    <property type="entry name" value="PRK00742.1"/>
    <property type="match status" value="1"/>
</dbReference>
<dbReference type="PANTHER" id="PTHR42872:SF6">
    <property type="entry name" value="PROTEIN-GLUTAMATE METHYLESTERASE_PROTEIN-GLUTAMINE GLUTAMINASE"/>
    <property type="match status" value="1"/>
</dbReference>
<dbReference type="Proteomes" id="UP000192936">
    <property type="component" value="Unassembled WGS sequence"/>
</dbReference>
<evidence type="ECO:0000256" key="4">
    <source>
        <dbReference type="ARBA" id="ARBA00048267"/>
    </source>
</evidence>
<dbReference type="SUPFAM" id="SSF52172">
    <property type="entry name" value="CheY-like"/>
    <property type="match status" value="1"/>
</dbReference>
<dbReference type="CDD" id="cd16432">
    <property type="entry name" value="CheB_Rec"/>
    <property type="match status" value="1"/>
</dbReference>
<dbReference type="InterPro" id="IPR011006">
    <property type="entry name" value="CheY-like_superfamily"/>
</dbReference>
<accession>A0A1X7E6U0</accession>
<dbReference type="GO" id="GO:0005737">
    <property type="term" value="C:cytoplasm"/>
    <property type="evidence" value="ECO:0007669"/>
    <property type="project" value="UniProtKB-SubCell"/>
</dbReference>
<evidence type="ECO:0000256" key="3">
    <source>
        <dbReference type="ARBA" id="ARBA00022801"/>
    </source>
</evidence>
<evidence type="ECO:0000259" key="9">
    <source>
        <dbReference type="PROSITE" id="PS50110"/>
    </source>
</evidence>
<evidence type="ECO:0000256" key="6">
    <source>
        <dbReference type="PROSITE-ProRule" id="PRU00050"/>
    </source>
</evidence>
<feature type="active site" evidence="5 6">
    <location>
        <position position="314"/>
    </location>
</feature>
<evidence type="ECO:0000313" key="11">
    <source>
        <dbReference type="EMBL" id="SMF28246.1"/>
    </source>
</evidence>
<evidence type="ECO:0000259" key="10">
    <source>
        <dbReference type="PROSITE" id="PS50122"/>
    </source>
</evidence>
<name>A0A1X7E6U0_9PROT</name>
<evidence type="ECO:0000256" key="5">
    <source>
        <dbReference type="HAMAP-Rule" id="MF_00099"/>
    </source>
</evidence>
<reference evidence="11 12" key="1">
    <citation type="submission" date="2017-04" db="EMBL/GenBank/DDBJ databases">
        <authorList>
            <person name="Afonso C.L."/>
            <person name="Miller P.J."/>
            <person name="Scott M.A."/>
            <person name="Spackman E."/>
            <person name="Goraichik I."/>
            <person name="Dimitrov K.M."/>
            <person name="Suarez D.L."/>
            <person name="Swayne D.E."/>
        </authorList>
    </citation>
    <scope>NUCLEOTIDE SEQUENCE [LARGE SCALE GENOMIC DNA]</scope>
    <source>
        <strain evidence="11 12">A2P</strain>
    </source>
</reference>
<dbReference type="GO" id="GO:0008984">
    <property type="term" value="F:protein-glutamate methylesterase activity"/>
    <property type="evidence" value="ECO:0007669"/>
    <property type="project" value="UniProtKB-UniRule"/>
</dbReference>
<dbReference type="InterPro" id="IPR001789">
    <property type="entry name" value="Sig_transdc_resp-reg_receiver"/>
</dbReference>
<gene>
    <name evidence="5" type="primary">cheB</name>
    <name evidence="11" type="ORF">SAMN02982917_1262</name>
</gene>
<comment type="function">
    <text evidence="5">Involved in chemotaxis. Part of a chemotaxis signal transduction system that modulates chemotaxis in response to various stimuli. Catalyzes the demethylation of specific methylglutamate residues introduced into the chemoreceptors (methyl-accepting chemotaxis proteins or MCP) by CheR. Also mediates the irreversible deamidation of specific glutamine residues to glutamic acid.</text>
</comment>
<dbReference type="CDD" id="cd17541">
    <property type="entry name" value="REC_CheB-like"/>
    <property type="match status" value="1"/>
</dbReference>
<comment type="catalytic activity">
    <reaction evidence="5">
        <text>L-glutaminyl-[protein] + H2O = L-glutamyl-[protein] + NH4(+)</text>
        <dbReference type="Rhea" id="RHEA:16441"/>
        <dbReference type="Rhea" id="RHEA-COMP:10207"/>
        <dbReference type="Rhea" id="RHEA-COMP:10208"/>
        <dbReference type="ChEBI" id="CHEBI:15377"/>
        <dbReference type="ChEBI" id="CHEBI:28938"/>
        <dbReference type="ChEBI" id="CHEBI:29973"/>
        <dbReference type="ChEBI" id="CHEBI:30011"/>
        <dbReference type="EC" id="3.5.1.44"/>
    </reaction>
</comment>
<feature type="domain" description="Response regulatory" evidence="9">
    <location>
        <begin position="18"/>
        <end position="134"/>
    </location>
</feature>
<dbReference type="PROSITE" id="PS50122">
    <property type="entry name" value="CHEB"/>
    <property type="match status" value="1"/>
</dbReference>
<comment type="PTM">
    <text evidence="5">Phosphorylated by CheA. Phosphorylation of the N-terminal regulatory domain activates the methylesterase activity.</text>
</comment>
<dbReference type="PIRSF" id="PIRSF000876">
    <property type="entry name" value="RR_chemtxs_CheB"/>
    <property type="match status" value="1"/>
</dbReference>
<protein>
    <recommendedName>
        <fullName evidence="5">Protein-glutamate methylesterase/protein-glutamine glutaminase</fullName>
        <ecNumber evidence="5">3.1.1.61</ecNumber>
        <ecNumber evidence="5">3.5.1.44</ecNumber>
    </recommendedName>
</protein>
<dbReference type="SMART" id="SM00448">
    <property type="entry name" value="REC"/>
    <property type="match status" value="1"/>
</dbReference>
<feature type="domain" description="CheB-type methylesterase" evidence="10">
    <location>
        <begin position="190"/>
        <end position="372"/>
    </location>
</feature>
<dbReference type="Pfam" id="PF00072">
    <property type="entry name" value="Response_reg"/>
    <property type="match status" value="1"/>
</dbReference>
<evidence type="ECO:0000313" key="12">
    <source>
        <dbReference type="Proteomes" id="UP000192936"/>
    </source>
</evidence>
<keyword evidence="3 5" id="KW-0378">Hydrolase</keyword>
<dbReference type="Gene3D" id="3.40.50.180">
    <property type="entry name" value="Methylesterase CheB, C-terminal domain"/>
    <property type="match status" value="1"/>
</dbReference>
<comment type="similarity">
    <text evidence="5">Belongs to the CheB family.</text>
</comment>
<comment type="catalytic activity">
    <reaction evidence="4 5">
        <text>[protein]-L-glutamate 5-O-methyl ester + H2O = L-glutamyl-[protein] + methanol + H(+)</text>
        <dbReference type="Rhea" id="RHEA:23236"/>
        <dbReference type="Rhea" id="RHEA-COMP:10208"/>
        <dbReference type="Rhea" id="RHEA-COMP:10311"/>
        <dbReference type="ChEBI" id="CHEBI:15377"/>
        <dbReference type="ChEBI" id="CHEBI:15378"/>
        <dbReference type="ChEBI" id="CHEBI:17790"/>
        <dbReference type="ChEBI" id="CHEBI:29973"/>
        <dbReference type="ChEBI" id="CHEBI:82795"/>
        <dbReference type="EC" id="3.1.1.61"/>
    </reaction>
</comment>
<feature type="region of interest" description="Disordered" evidence="8">
    <location>
        <begin position="156"/>
        <end position="176"/>
    </location>
</feature>
<evidence type="ECO:0000256" key="2">
    <source>
        <dbReference type="ARBA" id="ARBA00022500"/>
    </source>
</evidence>
<comment type="subcellular location">
    <subcellularLocation>
        <location evidence="5">Cytoplasm</location>
    </subcellularLocation>
</comment>
<feature type="active site" evidence="5 6">
    <location>
        <position position="195"/>
    </location>
</feature>
<evidence type="ECO:0000256" key="8">
    <source>
        <dbReference type="SAM" id="MobiDB-lite"/>
    </source>
</evidence>
<dbReference type="STRING" id="286727.SAMN02982917_1262"/>
<dbReference type="EMBL" id="FXAK01000002">
    <property type="protein sequence ID" value="SMF28246.1"/>
    <property type="molecule type" value="Genomic_DNA"/>
</dbReference>
<dbReference type="GO" id="GO:0006935">
    <property type="term" value="P:chemotaxis"/>
    <property type="evidence" value="ECO:0007669"/>
    <property type="project" value="UniProtKB-UniRule"/>
</dbReference>
<dbReference type="InterPro" id="IPR035909">
    <property type="entry name" value="CheB_C"/>
</dbReference>
<dbReference type="AlphaFoldDB" id="A0A1X7E6U0"/>
<dbReference type="GO" id="GO:0050568">
    <property type="term" value="F:protein-glutamine glutaminase activity"/>
    <property type="evidence" value="ECO:0007669"/>
    <property type="project" value="UniProtKB-UniRule"/>
</dbReference>
<evidence type="ECO:0000256" key="7">
    <source>
        <dbReference type="PROSITE-ProRule" id="PRU00169"/>
    </source>
</evidence>
<dbReference type="EC" id="3.5.1.44" evidence="5"/>
<dbReference type="SUPFAM" id="SSF52738">
    <property type="entry name" value="Methylesterase CheB, C-terminal domain"/>
    <property type="match status" value="1"/>
</dbReference>
<keyword evidence="2 5" id="KW-0145">Chemotaxis</keyword>
<evidence type="ECO:0000256" key="1">
    <source>
        <dbReference type="ARBA" id="ARBA00022490"/>
    </source>
</evidence>
<keyword evidence="1 5" id="KW-0963">Cytoplasm</keyword>